<organism evidence="8 9">
    <name type="scientific">Methylophaga muralis</name>
    <dbReference type="NCBI Taxonomy" id="291169"/>
    <lineage>
        <taxon>Bacteria</taxon>
        <taxon>Pseudomonadati</taxon>
        <taxon>Pseudomonadota</taxon>
        <taxon>Gammaproteobacteria</taxon>
        <taxon>Thiotrichales</taxon>
        <taxon>Piscirickettsiaceae</taxon>
        <taxon>Methylophaga</taxon>
    </lineage>
</organism>
<feature type="domain" description="PAC" evidence="7">
    <location>
        <begin position="93"/>
        <end position="145"/>
    </location>
</feature>
<evidence type="ECO:0000313" key="8">
    <source>
        <dbReference type="EMBL" id="ODN65761.1"/>
    </source>
</evidence>
<dbReference type="SUPFAM" id="SSF58104">
    <property type="entry name" value="Methyl-accepting chemotaxis protein (MCP) signaling domain"/>
    <property type="match status" value="1"/>
</dbReference>
<keyword evidence="9" id="KW-1185">Reference proteome</keyword>
<evidence type="ECO:0000259" key="6">
    <source>
        <dbReference type="PROSITE" id="PS50112"/>
    </source>
</evidence>
<evidence type="ECO:0000259" key="7">
    <source>
        <dbReference type="PROSITE" id="PS50113"/>
    </source>
</evidence>
<dbReference type="RefSeq" id="WP_069296865.1">
    <property type="nucleotide sequence ID" value="NZ_MCRI01000041.1"/>
</dbReference>
<dbReference type="InterPro" id="IPR035965">
    <property type="entry name" value="PAS-like_dom_sf"/>
</dbReference>
<reference evidence="8 9" key="1">
    <citation type="submission" date="2016-07" db="EMBL/GenBank/DDBJ databases">
        <title>Draft Genome Sequence of Methylophaga muralis Bur 1.</title>
        <authorList>
            <person name="Vasilenko O.V."/>
            <person name="Doronina N.V."/>
            <person name="Shmareva M.N."/>
            <person name="Tarlachkov S.V."/>
            <person name="Mustakhimov I."/>
            <person name="Trotsenko Y.A."/>
        </authorList>
    </citation>
    <scope>NUCLEOTIDE SEQUENCE [LARGE SCALE GENOMIC DNA]</scope>
    <source>
        <strain evidence="8 9">Bur 1</strain>
    </source>
</reference>
<evidence type="ECO:0000256" key="4">
    <source>
        <dbReference type="PROSITE-ProRule" id="PRU00284"/>
    </source>
</evidence>
<dbReference type="SUPFAM" id="SSF55785">
    <property type="entry name" value="PYP-like sensor domain (PAS domain)"/>
    <property type="match status" value="1"/>
</dbReference>
<dbReference type="GO" id="GO:0006935">
    <property type="term" value="P:chemotaxis"/>
    <property type="evidence" value="ECO:0007669"/>
    <property type="project" value="InterPro"/>
</dbReference>
<evidence type="ECO:0000256" key="3">
    <source>
        <dbReference type="ARBA" id="ARBA00029447"/>
    </source>
</evidence>
<dbReference type="STRING" id="291169.A9E74_02484"/>
<evidence type="ECO:0000256" key="1">
    <source>
        <dbReference type="ARBA" id="ARBA00004370"/>
    </source>
</evidence>
<comment type="caution">
    <text evidence="8">The sequence shown here is derived from an EMBL/GenBank/DDBJ whole genome shotgun (WGS) entry which is preliminary data.</text>
</comment>
<feature type="domain" description="Methyl-accepting transducer" evidence="5">
    <location>
        <begin position="147"/>
        <end position="225"/>
    </location>
</feature>
<dbReference type="Gene3D" id="3.30.450.20">
    <property type="entry name" value="PAS domain"/>
    <property type="match status" value="1"/>
</dbReference>
<keyword evidence="2 4" id="KW-0807">Transducer</keyword>
<name>A0A1E3GQS7_9GAMM</name>
<dbReference type="Pfam" id="PF00015">
    <property type="entry name" value="MCPsignal"/>
    <property type="match status" value="1"/>
</dbReference>
<dbReference type="GO" id="GO:0007165">
    <property type="term" value="P:signal transduction"/>
    <property type="evidence" value="ECO:0007669"/>
    <property type="project" value="UniProtKB-KW"/>
</dbReference>
<dbReference type="Gene3D" id="6.10.250.3200">
    <property type="match status" value="1"/>
</dbReference>
<dbReference type="Pfam" id="PF08447">
    <property type="entry name" value="PAS_3"/>
    <property type="match status" value="1"/>
</dbReference>
<dbReference type="PROSITE" id="PS50113">
    <property type="entry name" value="PAC"/>
    <property type="match status" value="1"/>
</dbReference>
<proteinExistence type="inferred from homology"/>
<dbReference type="EMBL" id="MCRI01000041">
    <property type="protein sequence ID" value="ODN65761.1"/>
    <property type="molecule type" value="Genomic_DNA"/>
</dbReference>
<dbReference type="InterPro" id="IPR000700">
    <property type="entry name" value="PAS-assoc_C"/>
</dbReference>
<dbReference type="AlphaFoldDB" id="A0A1E3GQS7"/>
<comment type="subcellular location">
    <subcellularLocation>
        <location evidence="1">Membrane</location>
    </subcellularLocation>
</comment>
<comment type="similarity">
    <text evidence="3">Belongs to the methyl-accepting chemotaxis (MCP) protein family.</text>
</comment>
<dbReference type="GO" id="GO:0004888">
    <property type="term" value="F:transmembrane signaling receptor activity"/>
    <property type="evidence" value="ECO:0007669"/>
    <property type="project" value="InterPro"/>
</dbReference>
<dbReference type="PANTHER" id="PTHR32089">
    <property type="entry name" value="METHYL-ACCEPTING CHEMOTAXIS PROTEIN MCPB"/>
    <property type="match status" value="1"/>
</dbReference>
<sequence length="225" mass="25212">MSSINAFPNVIPADDQNIFESISSRMSGFLYRCRMDNDYTMLNMFGNVEELTGYKHHELIGNKFTSYVNLIHEDDGQAVDDAVAAAIEQHKNWDVDYRLKCKMGEPIWVNEKGGPVFDDNNQVTFLEGVVTTIQARKVQELERQSRMEEVEGHSSDIVKQTQTILDMLKTLRLLSLNASIEAARAGDAGRGFAVVASEVKKLAENTGHATTEITRLTKELDALLK</sequence>
<dbReference type="PRINTS" id="PR00260">
    <property type="entry name" value="CHEMTRNSDUCR"/>
</dbReference>
<dbReference type="InterPro" id="IPR000014">
    <property type="entry name" value="PAS"/>
</dbReference>
<protein>
    <submittedName>
        <fullName evidence="8">Biofilm dispersion protein BdlA</fullName>
    </submittedName>
</protein>
<evidence type="ECO:0000256" key="2">
    <source>
        <dbReference type="ARBA" id="ARBA00023224"/>
    </source>
</evidence>
<dbReference type="NCBIfam" id="TIGR00229">
    <property type="entry name" value="sensory_box"/>
    <property type="match status" value="1"/>
</dbReference>
<dbReference type="GO" id="GO:0016020">
    <property type="term" value="C:membrane"/>
    <property type="evidence" value="ECO:0007669"/>
    <property type="project" value="UniProtKB-SubCell"/>
</dbReference>
<dbReference type="Proteomes" id="UP000094379">
    <property type="component" value="Unassembled WGS sequence"/>
</dbReference>
<dbReference type="PROSITE" id="PS50112">
    <property type="entry name" value="PAS"/>
    <property type="match status" value="1"/>
</dbReference>
<dbReference type="InterPro" id="IPR004089">
    <property type="entry name" value="MCPsignal_dom"/>
</dbReference>
<dbReference type="PROSITE" id="PS50111">
    <property type="entry name" value="CHEMOTAXIS_TRANSDUC_2"/>
    <property type="match status" value="1"/>
</dbReference>
<dbReference type="PANTHER" id="PTHR32089:SF112">
    <property type="entry name" value="LYSOZYME-LIKE PROTEIN-RELATED"/>
    <property type="match status" value="1"/>
</dbReference>
<evidence type="ECO:0000259" key="5">
    <source>
        <dbReference type="PROSITE" id="PS50111"/>
    </source>
</evidence>
<dbReference type="InterPro" id="IPR004090">
    <property type="entry name" value="Chemotax_Me-accpt_rcpt"/>
</dbReference>
<gene>
    <name evidence="8" type="primary">bdlA_1</name>
    <name evidence="8" type="ORF">A9E74_02484</name>
</gene>
<evidence type="ECO:0000313" key="9">
    <source>
        <dbReference type="Proteomes" id="UP000094379"/>
    </source>
</evidence>
<dbReference type="InterPro" id="IPR013655">
    <property type="entry name" value="PAS_fold_3"/>
</dbReference>
<feature type="domain" description="PAS" evidence="6">
    <location>
        <begin position="47"/>
        <end position="90"/>
    </location>
</feature>
<dbReference type="CDD" id="cd00130">
    <property type="entry name" value="PAS"/>
    <property type="match status" value="1"/>
</dbReference>
<accession>A0A1E3GQS7</accession>